<organism evidence="5 6">
    <name type="scientific">Neonectria magnoliae</name>
    <dbReference type="NCBI Taxonomy" id="2732573"/>
    <lineage>
        <taxon>Eukaryota</taxon>
        <taxon>Fungi</taxon>
        <taxon>Dikarya</taxon>
        <taxon>Ascomycota</taxon>
        <taxon>Pezizomycotina</taxon>
        <taxon>Sordariomycetes</taxon>
        <taxon>Hypocreomycetidae</taxon>
        <taxon>Hypocreales</taxon>
        <taxon>Nectriaceae</taxon>
        <taxon>Neonectria</taxon>
    </lineage>
</organism>
<dbReference type="Proteomes" id="UP001498421">
    <property type="component" value="Unassembled WGS sequence"/>
</dbReference>
<keyword evidence="4" id="KW-0503">Monooxygenase</keyword>
<keyword evidence="6" id="KW-1185">Reference proteome</keyword>
<evidence type="ECO:0000256" key="1">
    <source>
        <dbReference type="ARBA" id="ARBA00022630"/>
    </source>
</evidence>
<keyword evidence="3" id="KW-0560">Oxidoreductase</keyword>
<evidence type="ECO:0000256" key="2">
    <source>
        <dbReference type="ARBA" id="ARBA00022827"/>
    </source>
</evidence>
<evidence type="ECO:0000256" key="4">
    <source>
        <dbReference type="ARBA" id="ARBA00023033"/>
    </source>
</evidence>
<reference evidence="5 6" key="1">
    <citation type="journal article" date="2025" name="Microbiol. Resour. Announc.">
        <title>Draft genome sequences for Neonectria magnoliae and Neonectria punicea, canker pathogens of Liriodendron tulipifera and Acer saccharum in West Virginia.</title>
        <authorList>
            <person name="Petronek H.M."/>
            <person name="Kasson M.T."/>
            <person name="Metheny A.M."/>
            <person name="Stauder C.M."/>
            <person name="Lovett B."/>
            <person name="Lynch S.C."/>
            <person name="Garnas J.R."/>
            <person name="Kasson L.R."/>
            <person name="Stajich J.E."/>
        </authorList>
    </citation>
    <scope>NUCLEOTIDE SEQUENCE [LARGE SCALE GENOMIC DNA]</scope>
    <source>
        <strain evidence="5 6">NRRL 64651</strain>
    </source>
</reference>
<proteinExistence type="predicted"/>
<accession>A0ABR1IF25</accession>
<protein>
    <recommendedName>
        <fullName evidence="7">FAD-binding domain-containing protein</fullName>
    </recommendedName>
</protein>
<dbReference type="Gene3D" id="3.50.50.60">
    <property type="entry name" value="FAD/NAD(P)-binding domain"/>
    <property type="match status" value="1"/>
</dbReference>
<evidence type="ECO:0000256" key="3">
    <source>
        <dbReference type="ARBA" id="ARBA00023002"/>
    </source>
</evidence>
<comment type="caution">
    <text evidence="5">The sequence shown here is derived from an EMBL/GenBank/DDBJ whole genome shotgun (WGS) entry which is preliminary data.</text>
</comment>
<evidence type="ECO:0000313" key="6">
    <source>
        <dbReference type="Proteomes" id="UP001498421"/>
    </source>
</evidence>
<dbReference type="EMBL" id="JAZAVK010000010">
    <property type="protein sequence ID" value="KAK7431660.1"/>
    <property type="molecule type" value="Genomic_DNA"/>
</dbReference>
<evidence type="ECO:0008006" key="7">
    <source>
        <dbReference type="Google" id="ProtNLM"/>
    </source>
</evidence>
<keyword evidence="2" id="KW-0274">FAD</keyword>
<gene>
    <name evidence="5" type="ORF">QQZ08_001879</name>
</gene>
<keyword evidence="1" id="KW-0285">Flavoprotein</keyword>
<name>A0ABR1IF25_9HYPO</name>
<dbReference type="PANTHER" id="PTHR46972">
    <property type="entry name" value="MONOOXYGENASE ASQM-RELATED"/>
    <property type="match status" value="1"/>
</dbReference>
<dbReference type="InterPro" id="IPR036188">
    <property type="entry name" value="FAD/NAD-bd_sf"/>
</dbReference>
<evidence type="ECO:0000313" key="5">
    <source>
        <dbReference type="EMBL" id="KAK7431660.1"/>
    </source>
</evidence>
<dbReference type="PANTHER" id="PTHR46972:SF1">
    <property type="entry name" value="FAD DEPENDENT OXIDOREDUCTASE DOMAIN-CONTAINING PROTEIN"/>
    <property type="match status" value="1"/>
</dbReference>
<sequence length="157" mass="17400">MVQRQGNGWHRVYFRIRVPELYIGKTIDLTNIDATRNALLSSFTPIGPTSSRNFYAPSITSDIGRSFTLGGDEVHLALPNGEGVNCATKDALELASRIEVAGLQNLDVAVREYERELLVRGKAHIEDGMQLEQLLAADGGPTEVIKFFQQHDKEEDS</sequence>